<dbReference type="EMBL" id="JBBYHS010000032">
    <property type="protein sequence ID" value="MEL1256169.1"/>
    <property type="molecule type" value="Genomic_DNA"/>
</dbReference>
<evidence type="ECO:0000313" key="4">
    <source>
        <dbReference type="Proteomes" id="UP001485226"/>
    </source>
</evidence>
<evidence type="ECO:0000256" key="2">
    <source>
        <dbReference type="SAM" id="SignalP"/>
    </source>
</evidence>
<dbReference type="Proteomes" id="UP001485226">
    <property type="component" value="Unassembled WGS sequence"/>
</dbReference>
<keyword evidence="4" id="KW-1185">Reference proteome</keyword>
<sequence>MKKTIFALAISLAFFSHSMNAQTKQQNFNVKYLQQAEKNADAEARAQMVLITRKYKLDSETYKTLYQTYYNRRIELEKAMMSTEKSKKSQNNLTSVISKYDSISNHYVQALKNKNLIGDKVLRPDDNSKFATAVRNREKLKLDKTQIDSLIYQSKLMAEKKAENESLDLKSYERKILPTILTDEQYTQLLIDLNKKTANAWAKGSWQKMKERGIDQGLDSTKVHNELFNYNLAKLVKKERFGKDVPKTSESMRKMNTTLPESLRRLQSDEARNTSKKSEETKTKFAW</sequence>
<feature type="chain" id="PRO_5045963285" description="DUF3826 domain-containing protein" evidence="2">
    <location>
        <begin position="22"/>
        <end position="287"/>
    </location>
</feature>
<accession>A0ABU9IUN0</accession>
<name>A0ABU9IUN0_9FLAO</name>
<protein>
    <recommendedName>
        <fullName evidence="5">DUF3826 domain-containing protein</fullName>
    </recommendedName>
</protein>
<proteinExistence type="predicted"/>
<dbReference type="RefSeq" id="WP_341694883.1">
    <property type="nucleotide sequence ID" value="NZ_JBBYHS010000032.1"/>
</dbReference>
<feature type="compositionally biased region" description="Basic and acidic residues" evidence="1">
    <location>
        <begin position="262"/>
        <end position="287"/>
    </location>
</feature>
<feature type="signal peptide" evidence="2">
    <location>
        <begin position="1"/>
        <end position="21"/>
    </location>
</feature>
<evidence type="ECO:0008006" key="5">
    <source>
        <dbReference type="Google" id="ProtNLM"/>
    </source>
</evidence>
<organism evidence="3 4">
    <name type="scientific">Flavobacterium calami</name>
    <dbReference type="NCBI Taxonomy" id="3139144"/>
    <lineage>
        <taxon>Bacteria</taxon>
        <taxon>Pseudomonadati</taxon>
        <taxon>Bacteroidota</taxon>
        <taxon>Flavobacteriia</taxon>
        <taxon>Flavobacteriales</taxon>
        <taxon>Flavobacteriaceae</taxon>
        <taxon>Flavobacterium</taxon>
    </lineage>
</organism>
<evidence type="ECO:0000313" key="3">
    <source>
        <dbReference type="EMBL" id="MEL1256169.1"/>
    </source>
</evidence>
<gene>
    <name evidence="3" type="ORF">AAEO57_20445</name>
</gene>
<reference evidence="3 4" key="1">
    <citation type="submission" date="2024-04" db="EMBL/GenBank/DDBJ databases">
        <title>Flavobacterium sp. DGU38 16S ribosomal RNA gene Genome sequencing and assembly.</title>
        <authorList>
            <person name="Park S."/>
        </authorList>
    </citation>
    <scope>NUCLEOTIDE SEQUENCE [LARGE SCALE GENOMIC DNA]</scope>
    <source>
        <strain evidence="3 4">DGU38</strain>
    </source>
</reference>
<keyword evidence="2" id="KW-0732">Signal</keyword>
<comment type="caution">
    <text evidence="3">The sequence shown here is derived from an EMBL/GenBank/DDBJ whole genome shotgun (WGS) entry which is preliminary data.</text>
</comment>
<feature type="compositionally biased region" description="Basic and acidic residues" evidence="1">
    <location>
        <begin position="244"/>
        <end position="253"/>
    </location>
</feature>
<feature type="region of interest" description="Disordered" evidence="1">
    <location>
        <begin position="244"/>
        <end position="287"/>
    </location>
</feature>
<evidence type="ECO:0000256" key="1">
    <source>
        <dbReference type="SAM" id="MobiDB-lite"/>
    </source>
</evidence>